<dbReference type="AlphaFoldDB" id="A0A382JWB0"/>
<dbReference type="EMBL" id="UINC01076450">
    <property type="protein sequence ID" value="SVC15632.1"/>
    <property type="molecule type" value="Genomic_DNA"/>
</dbReference>
<accession>A0A382JWB0</accession>
<protein>
    <recommendedName>
        <fullName evidence="2">MarR family transcriptional regulator</fullName>
    </recommendedName>
</protein>
<dbReference type="Gene3D" id="1.10.10.10">
    <property type="entry name" value="Winged helix-like DNA-binding domain superfamily/Winged helix DNA-binding domain"/>
    <property type="match status" value="1"/>
</dbReference>
<name>A0A382JWB0_9ZZZZ</name>
<dbReference type="SUPFAM" id="SSF46785">
    <property type="entry name" value="Winged helix' DNA-binding domain"/>
    <property type="match status" value="1"/>
</dbReference>
<sequence>MIEVPSEVQMLSWRLFLECHSAVIKALESELMEDQGLSLTWYDVLTYLSEASESRLQHQALAGSLLLSRSGVTRL</sequence>
<feature type="non-terminal residue" evidence="1">
    <location>
        <position position="75"/>
    </location>
</feature>
<dbReference type="InterPro" id="IPR036388">
    <property type="entry name" value="WH-like_DNA-bd_sf"/>
</dbReference>
<gene>
    <name evidence="1" type="ORF">METZ01_LOCUS268486</name>
</gene>
<organism evidence="1">
    <name type="scientific">marine metagenome</name>
    <dbReference type="NCBI Taxonomy" id="408172"/>
    <lineage>
        <taxon>unclassified sequences</taxon>
        <taxon>metagenomes</taxon>
        <taxon>ecological metagenomes</taxon>
    </lineage>
</organism>
<evidence type="ECO:0008006" key="2">
    <source>
        <dbReference type="Google" id="ProtNLM"/>
    </source>
</evidence>
<dbReference type="InterPro" id="IPR036390">
    <property type="entry name" value="WH_DNA-bd_sf"/>
</dbReference>
<evidence type="ECO:0000313" key="1">
    <source>
        <dbReference type="EMBL" id="SVC15632.1"/>
    </source>
</evidence>
<proteinExistence type="predicted"/>
<reference evidence="1" key="1">
    <citation type="submission" date="2018-05" db="EMBL/GenBank/DDBJ databases">
        <authorList>
            <person name="Lanie J.A."/>
            <person name="Ng W.-L."/>
            <person name="Kazmierczak K.M."/>
            <person name="Andrzejewski T.M."/>
            <person name="Davidsen T.M."/>
            <person name="Wayne K.J."/>
            <person name="Tettelin H."/>
            <person name="Glass J.I."/>
            <person name="Rusch D."/>
            <person name="Podicherti R."/>
            <person name="Tsui H.-C.T."/>
            <person name="Winkler M.E."/>
        </authorList>
    </citation>
    <scope>NUCLEOTIDE SEQUENCE</scope>
</reference>